<evidence type="ECO:0000313" key="1">
    <source>
        <dbReference type="EMBL" id="KIM63554.1"/>
    </source>
</evidence>
<name>A0A0C3E533_9AGAM</name>
<dbReference type="OrthoDB" id="1920326at2759"/>
<keyword evidence="2" id="KW-1185">Reference proteome</keyword>
<dbReference type="AlphaFoldDB" id="A0A0C3E533"/>
<proteinExistence type="predicted"/>
<dbReference type="InParanoid" id="A0A0C3E533"/>
<dbReference type="STRING" id="1036808.A0A0C3E533"/>
<protein>
    <submittedName>
        <fullName evidence="1">Uncharacterized protein</fullName>
    </submittedName>
</protein>
<dbReference type="HOGENOM" id="CLU_2224764_0_0_1"/>
<gene>
    <name evidence="1" type="ORF">SCLCIDRAFT_1214192</name>
</gene>
<reference evidence="1 2" key="1">
    <citation type="submission" date="2014-04" db="EMBL/GenBank/DDBJ databases">
        <authorList>
            <consortium name="DOE Joint Genome Institute"/>
            <person name="Kuo A."/>
            <person name="Kohler A."/>
            <person name="Nagy L.G."/>
            <person name="Floudas D."/>
            <person name="Copeland A."/>
            <person name="Barry K.W."/>
            <person name="Cichocki N."/>
            <person name="Veneault-Fourrey C."/>
            <person name="LaButti K."/>
            <person name="Lindquist E.A."/>
            <person name="Lipzen A."/>
            <person name="Lundell T."/>
            <person name="Morin E."/>
            <person name="Murat C."/>
            <person name="Sun H."/>
            <person name="Tunlid A."/>
            <person name="Henrissat B."/>
            <person name="Grigoriev I.V."/>
            <person name="Hibbett D.S."/>
            <person name="Martin F."/>
            <person name="Nordberg H.P."/>
            <person name="Cantor M.N."/>
            <person name="Hua S.X."/>
        </authorList>
    </citation>
    <scope>NUCLEOTIDE SEQUENCE [LARGE SCALE GENOMIC DNA]</scope>
    <source>
        <strain evidence="1 2">Foug A</strain>
    </source>
</reference>
<accession>A0A0C3E533</accession>
<dbReference type="Proteomes" id="UP000053989">
    <property type="component" value="Unassembled WGS sequence"/>
</dbReference>
<sequence>MPSTSSLEFVFHAQSSGGATHSTSIRQVALQHHINQPIQERSLKRRRMEDTIQLRKQRTCRKCAQSGCPGAGRVGYCSNPCQDCGDKECRGRNPKRPKQQCKVAWD</sequence>
<reference evidence="2" key="2">
    <citation type="submission" date="2015-01" db="EMBL/GenBank/DDBJ databases">
        <title>Evolutionary Origins and Diversification of the Mycorrhizal Mutualists.</title>
        <authorList>
            <consortium name="DOE Joint Genome Institute"/>
            <consortium name="Mycorrhizal Genomics Consortium"/>
            <person name="Kohler A."/>
            <person name="Kuo A."/>
            <person name="Nagy L.G."/>
            <person name="Floudas D."/>
            <person name="Copeland A."/>
            <person name="Barry K.W."/>
            <person name="Cichocki N."/>
            <person name="Veneault-Fourrey C."/>
            <person name="LaButti K."/>
            <person name="Lindquist E.A."/>
            <person name="Lipzen A."/>
            <person name="Lundell T."/>
            <person name="Morin E."/>
            <person name="Murat C."/>
            <person name="Riley R."/>
            <person name="Ohm R."/>
            <person name="Sun H."/>
            <person name="Tunlid A."/>
            <person name="Henrissat B."/>
            <person name="Grigoriev I.V."/>
            <person name="Hibbett D.S."/>
            <person name="Martin F."/>
        </authorList>
    </citation>
    <scope>NUCLEOTIDE SEQUENCE [LARGE SCALE GENOMIC DNA]</scope>
    <source>
        <strain evidence="2">Foug A</strain>
    </source>
</reference>
<evidence type="ECO:0000313" key="2">
    <source>
        <dbReference type="Proteomes" id="UP000053989"/>
    </source>
</evidence>
<organism evidence="1 2">
    <name type="scientific">Scleroderma citrinum Foug A</name>
    <dbReference type="NCBI Taxonomy" id="1036808"/>
    <lineage>
        <taxon>Eukaryota</taxon>
        <taxon>Fungi</taxon>
        <taxon>Dikarya</taxon>
        <taxon>Basidiomycota</taxon>
        <taxon>Agaricomycotina</taxon>
        <taxon>Agaricomycetes</taxon>
        <taxon>Agaricomycetidae</taxon>
        <taxon>Boletales</taxon>
        <taxon>Sclerodermatineae</taxon>
        <taxon>Sclerodermataceae</taxon>
        <taxon>Scleroderma</taxon>
    </lineage>
</organism>
<dbReference type="EMBL" id="KN822034">
    <property type="protein sequence ID" value="KIM63554.1"/>
    <property type="molecule type" value="Genomic_DNA"/>
</dbReference>